<evidence type="ECO:0000313" key="3">
    <source>
        <dbReference type="EMBL" id="MDX8037219.1"/>
    </source>
</evidence>
<proteinExistence type="predicted"/>
<feature type="region of interest" description="Disordered" evidence="1">
    <location>
        <begin position="28"/>
        <end position="53"/>
    </location>
</feature>
<dbReference type="Pfam" id="PF08309">
    <property type="entry name" value="LVIVD"/>
    <property type="match status" value="2"/>
</dbReference>
<gene>
    <name evidence="3" type="ORF">SK803_44100</name>
</gene>
<feature type="chain" id="PRO_5045961582" description="LVIVD repeat-containing protein" evidence="2">
    <location>
        <begin position="27"/>
        <end position="459"/>
    </location>
</feature>
<keyword evidence="4" id="KW-1185">Reference proteome</keyword>
<evidence type="ECO:0000256" key="1">
    <source>
        <dbReference type="SAM" id="MobiDB-lite"/>
    </source>
</evidence>
<evidence type="ECO:0008006" key="5">
    <source>
        <dbReference type="Google" id="ProtNLM"/>
    </source>
</evidence>
<sequence length="459" mass="48824">MSRRVVRTVGALVAAVVLVTPATAVADHATNPHTPNMHAKGHSPHPATFLGEPDGVRHVNSDIAFWGNLAFHGNYDGFRIVDIADPDNPTEIAHQRCNGDQGDIVVWENILVRAWNSKKAVPRDCDGQTVPAGWEGVHVFDVSNLSNPSLVASVELPCGSHTLTAAPDNGRLIVYSNNSSSTGCGTSGNLAQENALGDFIDVIEVPFGQPQNANLLRREPLAGPITNVRTGCHDMGVILGSVNLAACASADATNVFDVGANAHPGGSLADPVFLYTVSEPGVGQAGTNGRWHSATFSWDGKVLILGWEPGGGSEPECQTTDPDVDKSLFFYDAHTGAKLGQWVLPRGQDGVAENCTVHNYNIVPLRNGRYIAVGGHYQAGTWATEFTDPAHPVTIGWSDPPAISPPDLGGAWSSYWYNNFIYESSITEGLNVYRLSGNATGGAIRLDHLNPQTQEFSLP</sequence>
<feature type="signal peptide" evidence="2">
    <location>
        <begin position="1"/>
        <end position="26"/>
    </location>
</feature>
<dbReference type="Proteomes" id="UP001285521">
    <property type="component" value="Unassembled WGS sequence"/>
</dbReference>
<organism evidence="3 4">
    <name type="scientific">Lentzea miocenica</name>
    <dbReference type="NCBI Taxonomy" id="3095431"/>
    <lineage>
        <taxon>Bacteria</taxon>
        <taxon>Bacillati</taxon>
        <taxon>Actinomycetota</taxon>
        <taxon>Actinomycetes</taxon>
        <taxon>Pseudonocardiales</taxon>
        <taxon>Pseudonocardiaceae</taxon>
        <taxon>Lentzea</taxon>
    </lineage>
</organism>
<reference evidence="3 4" key="2">
    <citation type="submission" date="2023-11" db="EMBL/GenBank/DDBJ databases">
        <authorList>
            <person name="Lara A.C."/>
            <person name="Chronakova A."/>
        </authorList>
    </citation>
    <scope>NUCLEOTIDE SEQUENCE [LARGE SCALE GENOMIC DNA]</scope>
    <source>
        <strain evidence="3 4">BCCO 10_0856</strain>
    </source>
</reference>
<evidence type="ECO:0000313" key="4">
    <source>
        <dbReference type="Proteomes" id="UP001285521"/>
    </source>
</evidence>
<reference evidence="3 4" key="1">
    <citation type="submission" date="2023-11" db="EMBL/GenBank/DDBJ databases">
        <title>Lentzea sokolovensis, sp. nov., Lentzea kristufkii, sp. nov., and Lentzea miocenensis, sp. nov., rare actinobacteria from Sokolov Coal Basin, Miocene lacustrine sediment, Czech Republic.</title>
        <authorList>
            <person name="Lara A."/>
            <person name="Kotroba L."/>
            <person name="Nouioui I."/>
            <person name="Neumann-Schaal M."/>
            <person name="Mast Y."/>
            <person name="Chronakova A."/>
        </authorList>
    </citation>
    <scope>NUCLEOTIDE SEQUENCE [LARGE SCALE GENOMIC DNA]</scope>
    <source>
        <strain evidence="3 4">BCCO 10_0856</strain>
    </source>
</reference>
<protein>
    <recommendedName>
        <fullName evidence="5">LVIVD repeat-containing protein</fullName>
    </recommendedName>
</protein>
<dbReference type="EMBL" id="JAXAVW010000059">
    <property type="protein sequence ID" value="MDX8037219.1"/>
    <property type="molecule type" value="Genomic_DNA"/>
</dbReference>
<name>A0ABU4TGA4_9PSEU</name>
<evidence type="ECO:0000256" key="2">
    <source>
        <dbReference type="SAM" id="SignalP"/>
    </source>
</evidence>
<dbReference type="InterPro" id="IPR013211">
    <property type="entry name" value="LVIVD"/>
</dbReference>
<accession>A0ABU4TGA4</accession>
<comment type="caution">
    <text evidence="3">The sequence shown here is derived from an EMBL/GenBank/DDBJ whole genome shotgun (WGS) entry which is preliminary data.</text>
</comment>
<keyword evidence="2" id="KW-0732">Signal</keyword>
<dbReference type="RefSeq" id="WP_319972219.1">
    <property type="nucleotide sequence ID" value="NZ_JAXAVW010000059.1"/>
</dbReference>